<keyword evidence="2" id="KW-0560">Oxidoreductase</keyword>
<evidence type="ECO:0000256" key="1">
    <source>
        <dbReference type="ARBA" id="ARBA00022630"/>
    </source>
</evidence>
<dbReference type="InterPro" id="IPR013785">
    <property type="entry name" value="Aldolase_TIM"/>
</dbReference>
<proteinExistence type="predicted"/>
<dbReference type="CDD" id="cd04735">
    <property type="entry name" value="OYE_like_4_FMN"/>
    <property type="match status" value="1"/>
</dbReference>
<dbReference type="AlphaFoldDB" id="A0A133ZW95"/>
<evidence type="ECO:0000313" key="4">
    <source>
        <dbReference type="EMBL" id="KXB59700.1"/>
    </source>
</evidence>
<dbReference type="Pfam" id="PF00724">
    <property type="entry name" value="Oxidored_FMN"/>
    <property type="match status" value="1"/>
</dbReference>
<dbReference type="InterPro" id="IPR001155">
    <property type="entry name" value="OxRdtase_FMN_N"/>
</dbReference>
<protein>
    <submittedName>
        <fullName evidence="4">Oxidoreductase, FAD/FMN-binding protein</fullName>
    </submittedName>
</protein>
<dbReference type="SUPFAM" id="SSF51395">
    <property type="entry name" value="FMN-linked oxidoreductases"/>
    <property type="match status" value="1"/>
</dbReference>
<keyword evidence="1" id="KW-0285">Flavoprotein</keyword>
<dbReference type="GO" id="GO:0010181">
    <property type="term" value="F:FMN binding"/>
    <property type="evidence" value="ECO:0007669"/>
    <property type="project" value="InterPro"/>
</dbReference>
<evidence type="ECO:0000256" key="2">
    <source>
        <dbReference type="ARBA" id="ARBA00023002"/>
    </source>
</evidence>
<comment type="caution">
    <text evidence="4">The sequence shown here is derived from an EMBL/GenBank/DDBJ whole genome shotgun (WGS) entry which is preliminary data.</text>
</comment>
<dbReference type="PATRIC" id="fig|1379.3.peg.992"/>
<name>A0A133ZW95_9BACL</name>
<reference evidence="5" key="1">
    <citation type="submission" date="2016-01" db="EMBL/GenBank/DDBJ databases">
        <authorList>
            <person name="Mitreva M."/>
            <person name="Pepin K.H."/>
            <person name="Mihindukulasuriya K.A."/>
            <person name="Fulton R."/>
            <person name="Fronick C."/>
            <person name="O'Laughlin M."/>
            <person name="Miner T."/>
            <person name="Herter B."/>
            <person name="Rosa B.A."/>
            <person name="Cordes M."/>
            <person name="Tomlinson C."/>
            <person name="Wollam A."/>
            <person name="Palsikar V.B."/>
            <person name="Mardis E.R."/>
            <person name="Wilson R.K."/>
        </authorList>
    </citation>
    <scope>NUCLEOTIDE SEQUENCE [LARGE SCALE GENOMIC DNA]</scope>
    <source>
        <strain evidence="5">DNF01167</strain>
    </source>
</reference>
<feature type="domain" description="NADH:flavin oxidoreductase/NADH oxidase N-terminal" evidence="3">
    <location>
        <begin position="15"/>
        <end position="352"/>
    </location>
</feature>
<sequence length="403" mass="45516">MLFTLLKGVFFMKSKLLTPVKLANGIELENRFVLSPMTTNSSTAEGFITEEDLLYAERRKNTAPLQITGAAYINLEGQLFEYGFSVHDDACIPGLKKMAQAMKSGGAKAILQLTHAGRFANHYVTTNRRAVGPSYMELNSPIEHIVHPLSIEDIQKIREDYKRAASRAIAAGFDGLEISSAQRLLLQTFFSTFSNERHDEYGVDTLENRSRFILEVFEDVYKVIKKEAPKDFIFGYRATPEETRGEEVGYTVEEFNQLTDWLLERVPLSYMAIASWGQNIYLNTVRAEGPHHGRLINEVVYEHLNGRIPLIASGGINTVEKCEAAILHADMIGLSSPFVAEPDFVEKLKSNHIDDINLDVGVEDIERLAIPKAAFKDIVLMMDYGKSLPQHTRDEFRKLEENY</sequence>
<dbReference type="Gene3D" id="3.20.20.70">
    <property type="entry name" value="Aldolase class I"/>
    <property type="match status" value="1"/>
</dbReference>
<dbReference type="EMBL" id="LSDC01000065">
    <property type="protein sequence ID" value="KXB59700.1"/>
    <property type="molecule type" value="Genomic_DNA"/>
</dbReference>
<dbReference type="STRING" id="1379.HMPREF3186_01008"/>
<dbReference type="PANTHER" id="PTHR43656:SF2">
    <property type="entry name" value="BINDING OXIDOREDUCTASE, PUTATIVE (AFU_ORTHOLOGUE AFUA_2G08260)-RELATED"/>
    <property type="match status" value="1"/>
</dbReference>
<evidence type="ECO:0000313" key="5">
    <source>
        <dbReference type="Proteomes" id="UP000070355"/>
    </source>
</evidence>
<evidence type="ECO:0000259" key="3">
    <source>
        <dbReference type="Pfam" id="PF00724"/>
    </source>
</evidence>
<dbReference type="GO" id="GO:0016491">
    <property type="term" value="F:oxidoreductase activity"/>
    <property type="evidence" value="ECO:0007669"/>
    <property type="project" value="UniProtKB-KW"/>
</dbReference>
<dbReference type="PANTHER" id="PTHR43656">
    <property type="entry name" value="BINDING OXIDOREDUCTASE, PUTATIVE (AFU_ORTHOLOGUE AFUA_2G08260)-RELATED"/>
    <property type="match status" value="1"/>
</dbReference>
<accession>A0A133ZW95</accession>
<gene>
    <name evidence="4" type="ORF">HMPREF3186_01008</name>
</gene>
<dbReference type="InterPro" id="IPR051799">
    <property type="entry name" value="NADH_flavin_oxidoreductase"/>
</dbReference>
<organism evidence="4 5">
    <name type="scientific">Gemella haemolysans</name>
    <dbReference type="NCBI Taxonomy" id="1379"/>
    <lineage>
        <taxon>Bacteria</taxon>
        <taxon>Bacillati</taxon>
        <taxon>Bacillota</taxon>
        <taxon>Bacilli</taxon>
        <taxon>Bacillales</taxon>
        <taxon>Gemellaceae</taxon>
        <taxon>Gemella</taxon>
    </lineage>
</organism>
<dbReference type="Proteomes" id="UP000070355">
    <property type="component" value="Unassembled WGS sequence"/>
</dbReference>